<sequence>MDKQKPLYTRRSLKKKRNDIQTWHDLTLSSSTQEMEAETGDSTFEALPETGTFLAGSDATYENFTSGE</sequence>
<keyword evidence="2" id="KW-1185">Reference proteome</keyword>
<protein>
    <submittedName>
        <fullName evidence="1">Uncharacterized protein</fullName>
    </submittedName>
</protein>
<dbReference type="Proteomes" id="UP001057291">
    <property type="component" value="Unassembled WGS sequence"/>
</dbReference>
<evidence type="ECO:0000313" key="1">
    <source>
        <dbReference type="EMBL" id="GIM46228.1"/>
    </source>
</evidence>
<dbReference type="EMBL" id="BOQE01000001">
    <property type="protein sequence ID" value="GIM46228.1"/>
    <property type="molecule type" value="Genomic_DNA"/>
</dbReference>
<accession>A0AAV4LEX6</accession>
<dbReference type="RefSeq" id="WP_282199357.1">
    <property type="nucleotide sequence ID" value="NZ_BOQE01000001.1"/>
</dbReference>
<gene>
    <name evidence="1" type="ORF">DNHGIG_17770</name>
</gene>
<comment type="caution">
    <text evidence="1">The sequence shown here is derived from an EMBL/GenBank/DDBJ whole genome shotgun (WGS) entry which is preliminary data.</text>
</comment>
<organism evidence="1 2">
    <name type="scientific">Collibacillus ludicampi</name>
    <dbReference type="NCBI Taxonomy" id="2771369"/>
    <lineage>
        <taxon>Bacteria</taxon>
        <taxon>Bacillati</taxon>
        <taxon>Bacillota</taxon>
        <taxon>Bacilli</taxon>
        <taxon>Bacillales</taxon>
        <taxon>Alicyclobacillaceae</taxon>
        <taxon>Collibacillus</taxon>
    </lineage>
</organism>
<reference evidence="1" key="1">
    <citation type="journal article" date="2023" name="Int. J. Syst. Evol. Microbiol.">
        <title>Collibacillus ludicampi gen. nov., sp. nov., a new soil bacterium of the family Alicyclobacillaceae.</title>
        <authorList>
            <person name="Jojima T."/>
            <person name="Ioku Y."/>
            <person name="Fukuta Y."/>
            <person name="Shirasaka N."/>
            <person name="Matsumura Y."/>
            <person name="Mori M."/>
        </authorList>
    </citation>
    <scope>NUCLEOTIDE SEQUENCE</scope>
    <source>
        <strain evidence="1">TP075</strain>
    </source>
</reference>
<name>A0AAV4LEX6_9BACL</name>
<proteinExistence type="predicted"/>
<dbReference type="AlphaFoldDB" id="A0AAV4LEX6"/>
<evidence type="ECO:0000313" key="2">
    <source>
        <dbReference type="Proteomes" id="UP001057291"/>
    </source>
</evidence>